<dbReference type="AlphaFoldDB" id="A0A6S6SFC5"/>
<dbReference type="Gene3D" id="3.40.30.10">
    <property type="entry name" value="Glutaredoxin"/>
    <property type="match status" value="1"/>
</dbReference>
<evidence type="ECO:0000256" key="1">
    <source>
        <dbReference type="ARBA" id="ARBA00007198"/>
    </source>
</evidence>
<proteinExistence type="inferred from homology"/>
<dbReference type="PANTHER" id="PTHR30041:SF4">
    <property type="entry name" value="ARSENATE REDUCTASE"/>
    <property type="match status" value="1"/>
</dbReference>
<dbReference type="EMBL" id="CACVAS010000030">
    <property type="protein sequence ID" value="CAA6804057.1"/>
    <property type="molecule type" value="Genomic_DNA"/>
</dbReference>
<dbReference type="GO" id="GO:0008794">
    <property type="term" value="F:arsenate reductase (glutaredoxin) activity"/>
    <property type="evidence" value="ECO:0007669"/>
    <property type="project" value="UniProtKB-EC"/>
</dbReference>
<dbReference type="InterPro" id="IPR006659">
    <property type="entry name" value="Arsenate_reductase"/>
</dbReference>
<name>A0A6S6SFC5_9BACT</name>
<dbReference type="Pfam" id="PF03960">
    <property type="entry name" value="ArsC"/>
    <property type="match status" value="1"/>
</dbReference>
<dbReference type="PROSITE" id="PS51353">
    <property type="entry name" value="ARSC"/>
    <property type="match status" value="1"/>
</dbReference>
<evidence type="ECO:0000256" key="3">
    <source>
        <dbReference type="PROSITE-ProRule" id="PRU01282"/>
    </source>
</evidence>
<comment type="similarity">
    <text evidence="1 3">Belongs to the ArsC family.</text>
</comment>
<gene>
    <name evidence="4" type="ORF">HELGO_WM2866</name>
</gene>
<sequence length="116" mass="12994">MSKTIVWHNPRCSKSRNAVTLLEEKGVDAEVVKYLDTPPSRQELIEVLDMLGLSARGLMRTKEAIYKELGIKDINDEDMLINLMVANPKLIERPIVIKDGKAAIGRPIENIVALLD</sequence>
<evidence type="ECO:0000256" key="2">
    <source>
        <dbReference type="ARBA" id="ARBA00023002"/>
    </source>
</evidence>
<dbReference type="InterPro" id="IPR036249">
    <property type="entry name" value="Thioredoxin-like_sf"/>
</dbReference>
<dbReference type="CDD" id="cd03034">
    <property type="entry name" value="ArsC_ArsC"/>
    <property type="match status" value="1"/>
</dbReference>
<accession>A0A6S6SFC5</accession>
<protein>
    <submittedName>
        <fullName evidence="4">Arsenate reductase (EC)</fullName>
        <ecNumber evidence="4">1.20.4.1</ecNumber>
    </submittedName>
</protein>
<keyword evidence="2 4" id="KW-0560">Oxidoreductase</keyword>
<evidence type="ECO:0000313" key="4">
    <source>
        <dbReference type="EMBL" id="CAA6804057.1"/>
    </source>
</evidence>
<reference evidence="4" key="1">
    <citation type="submission" date="2020-01" db="EMBL/GenBank/DDBJ databases">
        <authorList>
            <person name="Meier V. D."/>
            <person name="Meier V D."/>
        </authorList>
    </citation>
    <scope>NUCLEOTIDE SEQUENCE</scope>
    <source>
        <strain evidence="4">HLG_WM_MAG_01</strain>
    </source>
</reference>
<organism evidence="4">
    <name type="scientific">uncultured Sulfurovum sp</name>
    <dbReference type="NCBI Taxonomy" id="269237"/>
    <lineage>
        <taxon>Bacteria</taxon>
        <taxon>Pseudomonadati</taxon>
        <taxon>Campylobacterota</taxon>
        <taxon>Epsilonproteobacteria</taxon>
        <taxon>Campylobacterales</taxon>
        <taxon>Sulfurovaceae</taxon>
        <taxon>Sulfurovum</taxon>
        <taxon>environmental samples</taxon>
    </lineage>
</organism>
<dbReference type="SUPFAM" id="SSF52833">
    <property type="entry name" value="Thioredoxin-like"/>
    <property type="match status" value="1"/>
</dbReference>
<dbReference type="NCBIfam" id="TIGR00014">
    <property type="entry name" value="arsC"/>
    <property type="match status" value="1"/>
</dbReference>
<dbReference type="InterPro" id="IPR006660">
    <property type="entry name" value="Arsenate_reductase-like"/>
</dbReference>
<dbReference type="PANTHER" id="PTHR30041">
    <property type="entry name" value="ARSENATE REDUCTASE"/>
    <property type="match status" value="1"/>
</dbReference>
<dbReference type="EC" id="1.20.4.1" evidence="4"/>